<accession>A0A8J6LGC8</accession>
<keyword evidence="1" id="KW-0812">Transmembrane</keyword>
<organism evidence="3 4">
    <name type="scientific">Tenebrio molitor</name>
    <name type="common">Yellow mealworm beetle</name>
    <dbReference type="NCBI Taxonomy" id="7067"/>
    <lineage>
        <taxon>Eukaryota</taxon>
        <taxon>Metazoa</taxon>
        <taxon>Ecdysozoa</taxon>
        <taxon>Arthropoda</taxon>
        <taxon>Hexapoda</taxon>
        <taxon>Insecta</taxon>
        <taxon>Pterygota</taxon>
        <taxon>Neoptera</taxon>
        <taxon>Endopterygota</taxon>
        <taxon>Coleoptera</taxon>
        <taxon>Polyphaga</taxon>
        <taxon>Cucujiformia</taxon>
        <taxon>Tenebrionidae</taxon>
        <taxon>Tenebrio</taxon>
    </lineage>
</organism>
<evidence type="ECO:0000256" key="1">
    <source>
        <dbReference type="SAM" id="Phobius"/>
    </source>
</evidence>
<dbReference type="GO" id="GO:0035725">
    <property type="term" value="P:sodium ion transmembrane transport"/>
    <property type="evidence" value="ECO:0007669"/>
    <property type="project" value="TreeGrafter"/>
</dbReference>
<dbReference type="GO" id="GO:0098855">
    <property type="term" value="C:HCN channel complex"/>
    <property type="evidence" value="ECO:0007669"/>
    <property type="project" value="TreeGrafter"/>
</dbReference>
<feature type="transmembrane region" description="Helical" evidence="1">
    <location>
        <begin position="239"/>
        <end position="261"/>
    </location>
</feature>
<dbReference type="AlphaFoldDB" id="A0A8J6LGC8"/>
<reference evidence="3" key="1">
    <citation type="journal article" date="2020" name="J Insects Food Feed">
        <title>The yellow mealworm (Tenebrio molitor) genome: a resource for the emerging insects as food and feed industry.</title>
        <authorList>
            <person name="Eriksson T."/>
            <person name="Andere A."/>
            <person name="Kelstrup H."/>
            <person name="Emery V."/>
            <person name="Picard C."/>
        </authorList>
    </citation>
    <scope>NUCLEOTIDE SEQUENCE</scope>
    <source>
        <strain evidence="3">Stoneville</strain>
        <tissue evidence="3">Whole head</tissue>
    </source>
</reference>
<dbReference type="Pfam" id="PF00027">
    <property type="entry name" value="cNMP_binding"/>
    <property type="match status" value="1"/>
</dbReference>
<dbReference type="GO" id="GO:0005249">
    <property type="term" value="F:voltage-gated potassium channel activity"/>
    <property type="evidence" value="ECO:0007669"/>
    <property type="project" value="TreeGrafter"/>
</dbReference>
<evidence type="ECO:0000313" key="4">
    <source>
        <dbReference type="Proteomes" id="UP000719412"/>
    </source>
</evidence>
<dbReference type="InterPro" id="IPR018490">
    <property type="entry name" value="cNMP-bd_dom_sf"/>
</dbReference>
<evidence type="ECO:0000313" key="3">
    <source>
        <dbReference type="EMBL" id="KAH0818378.1"/>
    </source>
</evidence>
<proteinExistence type="predicted"/>
<dbReference type="SUPFAM" id="SSF51206">
    <property type="entry name" value="cAMP-binding domain-like"/>
    <property type="match status" value="1"/>
</dbReference>
<dbReference type="PROSITE" id="PS50042">
    <property type="entry name" value="CNMP_BINDING_3"/>
    <property type="match status" value="1"/>
</dbReference>
<evidence type="ECO:0000259" key="2">
    <source>
        <dbReference type="PROSITE" id="PS50042"/>
    </source>
</evidence>
<dbReference type="InterPro" id="IPR000595">
    <property type="entry name" value="cNMP-bd_dom"/>
</dbReference>
<dbReference type="PANTHER" id="PTHR45689:SF14">
    <property type="entry name" value="CYCLIC NUCLEOTIDE-GATED CATION CHANNEL SUBUNIT A-LIKE PROTEIN"/>
    <property type="match status" value="1"/>
</dbReference>
<dbReference type="Proteomes" id="UP000719412">
    <property type="component" value="Unassembled WGS sequence"/>
</dbReference>
<dbReference type="Gene3D" id="2.60.120.10">
    <property type="entry name" value="Jelly Rolls"/>
    <property type="match status" value="1"/>
</dbReference>
<dbReference type="CDD" id="cd00038">
    <property type="entry name" value="CAP_ED"/>
    <property type="match status" value="1"/>
</dbReference>
<reference evidence="3" key="2">
    <citation type="submission" date="2021-08" db="EMBL/GenBank/DDBJ databases">
        <authorList>
            <person name="Eriksson T."/>
        </authorList>
    </citation>
    <scope>NUCLEOTIDE SEQUENCE</scope>
    <source>
        <strain evidence="3">Stoneville</strain>
        <tissue evidence="3">Whole head</tissue>
    </source>
</reference>
<feature type="transmembrane region" description="Helical" evidence="1">
    <location>
        <begin position="114"/>
        <end position="135"/>
    </location>
</feature>
<dbReference type="PANTHER" id="PTHR45689">
    <property type="entry name" value="I[[H]] CHANNEL, ISOFORM E"/>
    <property type="match status" value="1"/>
</dbReference>
<keyword evidence="1" id="KW-0472">Membrane</keyword>
<keyword evidence="4" id="KW-1185">Reference proteome</keyword>
<feature type="transmembrane region" description="Helical" evidence="1">
    <location>
        <begin position="38"/>
        <end position="59"/>
    </location>
</feature>
<dbReference type="EMBL" id="JABDTM020017798">
    <property type="protein sequence ID" value="KAH0818378.1"/>
    <property type="molecule type" value="Genomic_DNA"/>
</dbReference>
<comment type="caution">
    <text evidence="3">The sequence shown here is derived from an EMBL/GenBank/DDBJ whole genome shotgun (WGS) entry which is preliminary data.</text>
</comment>
<dbReference type="InterPro" id="IPR051413">
    <property type="entry name" value="K/Na_HCN_channel"/>
</dbReference>
<gene>
    <name evidence="3" type="ORF">GEV33_004413</name>
</gene>
<dbReference type="InterPro" id="IPR014710">
    <property type="entry name" value="RmlC-like_jellyroll"/>
</dbReference>
<dbReference type="SMART" id="SM00100">
    <property type="entry name" value="cNMP"/>
    <property type="match status" value="1"/>
</dbReference>
<dbReference type="GO" id="GO:0003254">
    <property type="term" value="P:regulation of membrane depolarization"/>
    <property type="evidence" value="ECO:0007669"/>
    <property type="project" value="TreeGrafter"/>
</dbReference>
<feature type="domain" description="Cyclic nucleotide-binding" evidence="2">
    <location>
        <begin position="213"/>
        <end position="319"/>
    </location>
</feature>
<sequence length="339" mass="39847">MHPWKGFLFLKLFRLRTLHSYITKYLRRRKVWSSSLKSLALSMYFIVGVFWFLGTTIYMQTVTMNKEILTQDTNVQEKLETLINKCTEIIECVMLVGPDAVTFYTDWPVKIMNIFYIVAGSAINMIILAQVLRIYKSRNTARNKHQKLLQEISQYMTYRQIPPDLKEKIIRYVEFKYQKRILKEAEIMSTLSESLREEIMLHNCRVMVARVEFFRDMPQVILMKVLSRLRPEVYLKNEIIYQCGSIATAMYFIYIGGVTMYSNKGKELMTLVEGKHFGEISLLNNLPRMYTAVARSDCELLRLNRKDLLEVMKPYPKIRAHLSGAAHEKLQAMKSRGED</sequence>
<protein>
    <recommendedName>
        <fullName evidence="2">Cyclic nucleotide-binding domain-containing protein</fullName>
    </recommendedName>
</protein>
<dbReference type="Gene3D" id="1.10.287.630">
    <property type="entry name" value="Helix hairpin bin"/>
    <property type="match status" value="1"/>
</dbReference>
<name>A0A8J6LGC8_TENMO</name>
<keyword evidence="1" id="KW-1133">Transmembrane helix</keyword>